<accession>A0A1I1UR94</accession>
<dbReference type="AlphaFoldDB" id="A0A1I1UR94"/>
<dbReference type="EMBL" id="FOLO01000095">
    <property type="protein sequence ID" value="SFD73105.1"/>
    <property type="molecule type" value="Genomic_DNA"/>
</dbReference>
<dbReference type="OrthoDB" id="547680at2"/>
<name>A0A1I1UR94_9GAMM</name>
<reference evidence="2 3" key="1">
    <citation type="submission" date="2016-10" db="EMBL/GenBank/DDBJ databases">
        <authorList>
            <person name="de Groot N.N."/>
        </authorList>
    </citation>
    <scope>NUCLEOTIDE SEQUENCE [LARGE SCALE GENOMIC DNA]</scope>
    <source>
        <strain evidence="2 3">DSM 6059</strain>
    </source>
</reference>
<gene>
    <name evidence="2" type="ORF">SAMN02745724_05309</name>
</gene>
<keyword evidence="1" id="KW-0732">Signal</keyword>
<organism evidence="2 3">
    <name type="scientific">Pseudoalteromonas denitrificans DSM 6059</name>
    <dbReference type="NCBI Taxonomy" id="1123010"/>
    <lineage>
        <taxon>Bacteria</taxon>
        <taxon>Pseudomonadati</taxon>
        <taxon>Pseudomonadota</taxon>
        <taxon>Gammaproteobacteria</taxon>
        <taxon>Alteromonadales</taxon>
        <taxon>Pseudoalteromonadaceae</taxon>
        <taxon>Pseudoalteromonas</taxon>
    </lineage>
</organism>
<evidence type="ECO:0008006" key="4">
    <source>
        <dbReference type="Google" id="ProtNLM"/>
    </source>
</evidence>
<dbReference type="RefSeq" id="WP_091991792.1">
    <property type="nucleotide sequence ID" value="NZ_FOLO01000095.1"/>
</dbReference>
<evidence type="ECO:0000313" key="3">
    <source>
        <dbReference type="Proteomes" id="UP000198862"/>
    </source>
</evidence>
<evidence type="ECO:0000313" key="2">
    <source>
        <dbReference type="EMBL" id="SFD73105.1"/>
    </source>
</evidence>
<protein>
    <recommendedName>
        <fullName evidence="4">Extracellular solute-binding protein, family 3</fullName>
    </recommendedName>
</protein>
<dbReference type="SUPFAM" id="SSF53850">
    <property type="entry name" value="Periplasmic binding protein-like II"/>
    <property type="match status" value="1"/>
</dbReference>
<feature type="signal peptide" evidence="1">
    <location>
        <begin position="1"/>
        <end position="25"/>
    </location>
</feature>
<dbReference type="STRING" id="1123010.SAMN02745724_05309"/>
<dbReference type="Proteomes" id="UP000198862">
    <property type="component" value="Unassembled WGS sequence"/>
</dbReference>
<sequence>MPKLLIASFLFLLPTILLSSFFTYANDSATYMSTDRSEVLQVKYYQRTINNTLTDDEDYWIGLLKLALDKSGQSYDMHPVQAKDMTHARLINSILKNGPVNIAFMGTTNKAEAKLKPILIPVFRGLMGYRVMMTTQYSQSAFINVNNITDLKGITFGLGFDWPDEPIMRDAGLTVITAAYHDLFHMLAGGRFSAISRAAHEINAEFNIAMKKHPKLSIDPNIILAYRLPSFFFVAPNNKRLANTITLGLNNAYRDGSFLKYFNNHPVVMNAKKLLTEPNRKWIWLENKYLSEQVKNIESKYWFK</sequence>
<keyword evidence="3" id="KW-1185">Reference proteome</keyword>
<feature type="chain" id="PRO_5011715817" description="Extracellular solute-binding protein, family 3" evidence="1">
    <location>
        <begin position="26"/>
        <end position="304"/>
    </location>
</feature>
<evidence type="ECO:0000256" key="1">
    <source>
        <dbReference type="SAM" id="SignalP"/>
    </source>
</evidence>
<proteinExistence type="predicted"/>